<keyword evidence="7 9" id="KW-0630">Potassium</keyword>
<feature type="binding site" evidence="9">
    <location>
        <position position="262"/>
    </location>
    <ligand>
        <name>substrate</name>
    </ligand>
</feature>
<feature type="binding site" evidence="9">
    <location>
        <position position="192"/>
    </location>
    <ligand>
        <name>ATP</name>
        <dbReference type="ChEBI" id="CHEBI:30616"/>
    </ligand>
</feature>
<keyword evidence="5 9" id="KW-0067">ATP-binding</keyword>
<comment type="similarity">
    <text evidence="9">Belongs to the carbohydrate kinase PfkB family. Ribokinase subfamily.</text>
</comment>
<dbReference type="CDD" id="cd01174">
    <property type="entry name" value="ribokinase"/>
    <property type="match status" value="1"/>
</dbReference>
<name>A0A9W6CY95_9MICO</name>
<comment type="cofactor">
    <cofactor evidence="9">
        <name>Mg(2+)</name>
        <dbReference type="ChEBI" id="CHEBI:18420"/>
    </cofactor>
    <text evidence="9">Requires a divalent cation, most likely magnesium in vivo, as an electrophilic catalyst to aid phosphoryl group transfer. It is the chelate of the metal and the nucleotide that is the actual substrate.</text>
</comment>
<comment type="activity regulation">
    <text evidence="9">Activated by a monovalent cation that binds near, but not in, the active site. The most likely occupant of the site in vivo is potassium. Ion binding induces a conformational change that may alter substrate affinity.</text>
</comment>
<feature type="binding site" evidence="9">
    <location>
        <begin position="19"/>
        <end position="21"/>
    </location>
    <ligand>
        <name>substrate</name>
    </ligand>
</feature>
<sequence>MRVAAAARAGSVVVFGSLNVDSTSYVDRFPLPGETLASTGFATALGGKGTNQAVAAHRSGAAVRLVARVGADASGDFALAELARHGLDVASIAAVPDAPTGVAQITVDASGENTIVITAGANAALTPELVVERHDDIAAADLVLTQGEVPAPTIERLAAACARFGTRFVLNLAPPIDVSRGALAECDPLVVNEHEARSVGIAPEGAGSADDWWGAAEAAVGRVARSVVVTLGAEGAVGAAPGVSVACAAPEVDAVDTTGAGDGFTGTLAAFLAGGAELDEAVVAAVAAGGLAVQRRGTTDSYASRDEILQAMEDDA</sequence>
<keyword evidence="12" id="KW-1185">Reference proteome</keyword>
<feature type="binding site" evidence="9">
    <location>
        <position position="258"/>
    </location>
    <ligand>
        <name>K(+)</name>
        <dbReference type="ChEBI" id="CHEBI:29103"/>
    </ligand>
</feature>
<organism evidence="11 12">
    <name type="scientific">Agromyces rhizosphaerae</name>
    <dbReference type="NCBI Taxonomy" id="88374"/>
    <lineage>
        <taxon>Bacteria</taxon>
        <taxon>Bacillati</taxon>
        <taxon>Actinomycetota</taxon>
        <taxon>Actinomycetes</taxon>
        <taxon>Micrococcales</taxon>
        <taxon>Microbacteriaceae</taxon>
        <taxon>Agromyces</taxon>
    </lineage>
</organism>
<comment type="caution">
    <text evidence="11">The sequence shown here is derived from an EMBL/GenBank/DDBJ whole genome shotgun (WGS) entry which is preliminary data.</text>
</comment>
<dbReference type="InterPro" id="IPR002139">
    <property type="entry name" value="Ribo/fructo_kinase"/>
</dbReference>
<comment type="caution">
    <text evidence="9">Lacks conserved residue(s) required for the propagation of feature annotation.</text>
</comment>
<dbReference type="Gene3D" id="3.40.1190.20">
    <property type="match status" value="1"/>
</dbReference>
<feature type="binding site" evidence="9">
    <location>
        <position position="292"/>
    </location>
    <ligand>
        <name>K(+)</name>
        <dbReference type="ChEBI" id="CHEBI:29103"/>
    </ligand>
</feature>
<evidence type="ECO:0000256" key="9">
    <source>
        <dbReference type="HAMAP-Rule" id="MF_01987"/>
    </source>
</evidence>
<feature type="binding site" evidence="9">
    <location>
        <position position="148"/>
    </location>
    <ligand>
        <name>substrate</name>
    </ligand>
</feature>
<dbReference type="PANTHER" id="PTHR10584">
    <property type="entry name" value="SUGAR KINASE"/>
    <property type="match status" value="1"/>
</dbReference>
<comment type="subunit">
    <text evidence="9">Homodimer.</text>
</comment>
<comment type="function">
    <text evidence="9">Catalyzes the phosphorylation of ribose at O-5 in a reaction requiring ATP and magnesium. The resulting D-ribose-5-phosphate can then be used either for sythesis of nucleotides, histidine, and tryptophan, or as a component of the pentose phosphate pathway.</text>
</comment>
<evidence type="ECO:0000256" key="3">
    <source>
        <dbReference type="ARBA" id="ARBA00022741"/>
    </source>
</evidence>
<dbReference type="PANTHER" id="PTHR10584:SF166">
    <property type="entry name" value="RIBOKINASE"/>
    <property type="match status" value="1"/>
</dbReference>
<keyword evidence="6 9" id="KW-0460">Magnesium</keyword>
<dbReference type="InterPro" id="IPR011877">
    <property type="entry name" value="Ribokinase"/>
</dbReference>
<dbReference type="Pfam" id="PF00294">
    <property type="entry name" value="PfkB"/>
    <property type="match status" value="1"/>
</dbReference>
<feature type="binding site" evidence="9">
    <location>
        <begin position="230"/>
        <end position="235"/>
    </location>
    <ligand>
        <name>ATP</name>
        <dbReference type="ChEBI" id="CHEBI:30616"/>
    </ligand>
</feature>
<dbReference type="AlphaFoldDB" id="A0A9W6CY95"/>
<reference evidence="11" key="1">
    <citation type="submission" date="2022-12" db="EMBL/GenBank/DDBJ databases">
        <title>Reference genome sequencing for broad-spectrum identification of bacterial and archaeal isolates by mass spectrometry.</title>
        <authorList>
            <person name="Sekiguchi Y."/>
            <person name="Tourlousse D.M."/>
        </authorList>
    </citation>
    <scope>NUCLEOTIDE SEQUENCE</scope>
    <source>
        <strain evidence="11">14</strain>
    </source>
</reference>
<feature type="binding site" evidence="9">
    <location>
        <begin position="47"/>
        <end position="51"/>
    </location>
    <ligand>
        <name>substrate</name>
    </ligand>
</feature>
<feature type="domain" description="Carbohydrate kinase PfkB" evidence="10">
    <location>
        <begin position="11"/>
        <end position="301"/>
    </location>
</feature>
<keyword evidence="4 9" id="KW-0418">Kinase</keyword>
<comment type="pathway">
    <text evidence="9">Carbohydrate metabolism; D-ribose degradation; D-ribose 5-phosphate from beta-D-ribopyranose: step 2/2.</text>
</comment>
<dbReference type="GO" id="GO:0019303">
    <property type="term" value="P:D-ribose catabolic process"/>
    <property type="evidence" value="ECO:0007669"/>
    <property type="project" value="UniProtKB-UniRule"/>
</dbReference>
<evidence type="ECO:0000313" key="11">
    <source>
        <dbReference type="EMBL" id="GLI27489.1"/>
    </source>
</evidence>
<evidence type="ECO:0000256" key="5">
    <source>
        <dbReference type="ARBA" id="ARBA00022840"/>
    </source>
</evidence>
<keyword evidence="1 9" id="KW-0808">Transferase</keyword>
<dbReference type="SUPFAM" id="SSF53613">
    <property type="entry name" value="Ribokinase-like"/>
    <property type="match status" value="1"/>
</dbReference>
<evidence type="ECO:0000256" key="1">
    <source>
        <dbReference type="ARBA" id="ARBA00022679"/>
    </source>
</evidence>
<feature type="binding site" evidence="9">
    <location>
        <position position="256"/>
    </location>
    <ligand>
        <name>K(+)</name>
        <dbReference type="ChEBI" id="CHEBI:29103"/>
    </ligand>
</feature>
<proteinExistence type="inferred from homology"/>
<feature type="binding site" evidence="9">
    <location>
        <position position="297"/>
    </location>
    <ligand>
        <name>K(+)</name>
        <dbReference type="ChEBI" id="CHEBI:29103"/>
    </ligand>
</feature>
<feature type="binding site" evidence="9">
    <location>
        <begin position="261"/>
        <end position="262"/>
    </location>
    <ligand>
        <name>ATP</name>
        <dbReference type="ChEBI" id="CHEBI:30616"/>
    </ligand>
</feature>
<evidence type="ECO:0000256" key="8">
    <source>
        <dbReference type="ARBA" id="ARBA00023277"/>
    </source>
</evidence>
<dbReference type="GO" id="GO:0004747">
    <property type="term" value="F:ribokinase activity"/>
    <property type="evidence" value="ECO:0007669"/>
    <property type="project" value="UniProtKB-UniRule"/>
</dbReference>
<keyword evidence="3 9" id="KW-0547">Nucleotide-binding</keyword>
<protein>
    <recommendedName>
        <fullName evidence="9">Ribokinase</fullName>
        <shortName evidence="9">RK</shortName>
        <ecNumber evidence="9">2.7.1.15</ecNumber>
    </recommendedName>
</protein>
<evidence type="ECO:0000256" key="2">
    <source>
        <dbReference type="ARBA" id="ARBA00022723"/>
    </source>
</evidence>
<keyword evidence="8 9" id="KW-0119">Carbohydrate metabolism</keyword>
<feature type="binding site" evidence="9">
    <location>
        <position position="301"/>
    </location>
    <ligand>
        <name>K(+)</name>
        <dbReference type="ChEBI" id="CHEBI:29103"/>
    </ligand>
</feature>
<dbReference type="InterPro" id="IPR029056">
    <property type="entry name" value="Ribokinase-like"/>
</dbReference>
<dbReference type="PRINTS" id="PR00990">
    <property type="entry name" value="RIBOKINASE"/>
</dbReference>
<dbReference type="Proteomes" id="UP001144396">
    <property type="component" value="Unassembled WGS sequence"/>
</dbReference>
<gene>
    <name evidence="9 11" type="primary">rbsK</name>
    <name evidence="11" type="ORF">ARHIZOSPH14_17310</name>
</gene>
<comment type="subcellular location">
    <subcellularLocation>
        <location evidence="9">Cytoplasm</location>
    </subcellularLocation>
</comment>
<evidence type="ECO:0000256" key="4">
    <source>
        <dbReference type="ARBA" id="ARBA00022777"/>
    </source>
</evidence>
<comment type="catalytic activity">
    <reaction evidence="9">
        <text>D-ribose + ATP = D-ribose 5-phosphate + ADP + H(+)</text>
        <dbReference type="Rhea" id="RHEA:13697"/>
        <dbReference type="ChEBI" id="CHEBI:15378"/>
        <dbReference type="ChEBI" id="CHEBI:30616"/>
        <dbReference type="ChEBI" id="CHEBI:47013"/>
        <dbReference type="ChEBI" id="CHEBI:78346"/>
        <dbReference type="ChEBI" id="CHEBI:456216"/>
        <dbReference type="EC" id="2.7.1.15"/>
    </reaction>
</comment>
<dbReference type="GO" id="GO:0005524">
    <property type="term" value="F:ATP binding"/>
    <property type="evidence" value="ECO:0007669"/>
    <property type="project" value="UniProtKB-UniRule"/>
</dbReference>
<dbReference type="GO" id="GO:0046872">
    <property type="term" value="F:metal ion binding"/>
    <property type="evidence" value="ECO:0007669"/>
    <property type="project" value="UniProtKB-KW"/>
</dbReference>
<evidence type="ECO:0000256" key="7">
    <source>
        <dbReference type="ARBA" id="ARBA00022958"/>
    </source>
</evidence>
<dbReference type="GO" id="GO:0005829">
    <property type="term" value="C:cytosol"/>
    <property type="evidence" value="ECO:0007669"/>
    <property type="project" value="TreeGrafter"/>
</dbReference>
<dbReference type="EC" id="2.7.1.15" evidence="9"/>
<dbReference type="EMBL" id="BSDP01000001">
    <property type="protein sequence ID" value="GLI27489.1"/>
    <property type="molecule type" value="Genomic_DNA"/>
</dbReference>
<keyword evidence="2 9" id="KW-0479">Metal-binding</keyword>
<evidence type="ECO:0000256" key="6">
    <source>
        <dbReference type="ARBA" id="ARBA00022842"/>
    </source>
</evidence>
<keyword evidence="9" id="KW-0963">Cytoplasm</keyword>
<evidence type="ECO:0000313" key="12">
    <source>
        <dbReference type="Proteomes" id="UP001144396"/>
    </source>
</evidence>
<feature type="binding site" evidence="9">
    <location>
        <position position="295"/>
    </location>
    <ligand>
        <name>K(+)</name>
        <dbReference type="ChEBI" id="CHEBI:29103"/>
    </ligand>
</feature>
<accession>A0A9W6CY95</accession>
<dbReference type="HAMAP" id="MF_01987">
    <property type="entry name" value="Ribokinase"/>
    <property type="match status" value="1"/>
</dbReference>
<feature type="active site" description="Proton acceptor" evidence="9">
    <location>
        <position position="262"/>
    </location>
</feature>
<evidence type="ECO:0000259" key="10">
    <source>
        <dbReference type="Pfam" id="PF00294"/>
    </source>
</evidence>
<dbReference type="InterPro" id="IPR011611">
    <property type="entry name" value="PfkB_dom"/>
</dbReference>